<name>A0A4U5UC68_COLLU</name>
<evidence type="ECO:0000256" key="1">
    <source>
        <dbReference type="SAM" id="MobiDB-lite"/>
    </source>
</evidence>
<proteinExistence type="predicted"/>
<accession>A0A4U5UC68</accession>
<dbReference type="AlphaFoldDB" id="A0A4U5UC68"/>
<organism evidence="2 3">
    <name type="scientific">Collichthys lucidus</name>
    <name type="common">Big head croaker</name>
    <name type="synonym">Sciaena lucida</name>
    <dbReference type="NCBI Taxonomy" id="240159"/>
    <lineage>
        <taxon>Eukaryota</taxon>
        <taxon>Metazoa</taxon>
        <taxon>Chordata</taxon>
        <taxon>Craniata</taxon>
        <taxon>Vertebrata</taxon>
        <taxon>Euteleostomi</taxon>
        <taxon>Actinopterygii</taxon>
        <taxon>Neopterygii</taxon>
        <taxon>Teleostei</taxon>
        <taxon>Neoteleostei</taxon>
        <taxon>Acanthomorphata</taxon>
        <taxon>Eupercaria</taxon>
        <taxon>Sciaenidae</taxon>
        <taxon>Collichthys</taxon>
    </lineage>
</organism>
<reference evidence="2 3" key="1">
    <citation type="submission" date="2019-01" db="EMBL/GenBank/DDBJ databases">
        <title>Genome Assembly of Collichthys lucidus.</title>
        <authorList>
            <person name="Cai M."/>
            <person name="Xiao S."/>
        </authorList>
    </citation>
    <scope>NUCLEOTIDE SEQUENCE [LARGE SCALE GENOMIC DNA]</scope>
    <source>
        <strain evidence="2">JT15FE1705JMU</strain>
        <tissue evidence="2">Muscle</tissue>
    </source>
</reference>
<feature type="compositionally biased region" description="Basic and acidic residues" evidence="1">
    <location>
        <begin position="1"/>
        <end position="29"/>
    </location>
</feature>
<dbReference type="Proteomes" id="UP000298787">
    <property type="component" value="Chromosome 6"/>
</dbReference>
<protein>
    <submittedName>
        <fullName evidence="2">Uncharacterized protein</fullName>
    </submittedName>
</protein>
<feature type="region of interest" description="Disordered" evidence="1">
    <location>
        <begin position="1"/>
        <end position="112"/>
    </location>
</feature>
<feature type="compositionally biased region" description="Low complexity" evidence="1">
    <location>
        <begin position="90"/>
        <end position="99"/>
    </location>
</feature>
<keyword evidence="3" id="KW-1185">Reference proteome</keyword>
<evidence type="ECO:0000313" key="3">
    <source>
        <dbReference type="Proteomes" id="UP000298787"/>
    </source>
</evidence>
<feature type="compositionally biased region" description="Acidic residues" evidence="1">
    <location>
        <begin position="30"/>
        <end position="40"/>
    </location>
</feature>
<dbReference type="EMBL" id="CM014083">
    <property type="protein sequence ID" value="TKS71959.1"/>
    <property type="molecule type" value="Genomic_DNA"/>
</dbReference>
<evidence type="ECO:0000313" key="2">
    <source>
        <dbReference type="EMBL" id="TKS71959.1"/>
    </source>
</evidence>
<feature type="compositionally biased region" description="Basic and acidic residues" evidence="1">
    <location>
        <begin position="100"/>
        <end position="112"/>
    </location>
</feature>
<sequence length="112" mass="12755">MKRKSTEISSYFKKEVSTVGEREQQRLSEEEKEEDGGEEQTEQHEVTQAQPASVREHSDEEEPQKTADQGQEAPSKAGSCKSRYILVKSRAAQAATTRTDQGDMRRCFSKDW</sequence>
<gene>
    <name evidence="2" type="ORF">D9C73_006032</name>
</gene>